<evidence type="ECO:0000256" key="3">
    <source>
        <dbReference type="ARBA" id="ARBA00023004"/>
    </source>
</evidence>
<dbReference type="Pfam" id="PF01924">
    <property type="entry name" value="HypD"/>
    <property type="match status" value="1"/>
</dbReference>
<proteinExistence type="inferred from homology"/>
<dbReference type="PANTHER" id="PTHR30149:SF0">
    <property type="entry name" value="HYDROGENASE MATURATION FACTOR HYPD"/>
    <property type="match status" value="1"/>
</dbReference>
<comment type="similarity">
    <text evidence="1">Belongs to the HypD family.</text>
</comment>
<keyword evidence="3" id="KW-0408">Iron</keyword>
<evidence type="ECO:0000313" key="4">
    <source>
        <dbReference type="EMBL" id="MBL4937965.1"/>
    </source>
</evidence>
<accession>A0ABS1TF16</accession>
<dbReference type="PANTHER" id="PTHR30149">
    <property type="entry name" value="HYDROGENASE PROTEIN ASSEMBLY PROTEIN HYPD"/>
    <property type="match status" value="1"/>
</dbReference>
<dbReference type="InterPro" id="IPR042244">
    <property type="entry name" value="HypD_2_sf"/>
</dbReference>
<reference evidence="4 5" key="1">
    <citation type="submission" date="2021-01" db="EMBL/GenBank/DDBJ databases">
        <title>Genome public.</title>
        <authorList>
            <person name="Liu C."/>
            <person name="Sun Q."/>
        </authorList>
    </citation>
    <scope>NUCLEOTIDE SEQUENCE [LARGE SCALE GENOMIC DNA]</scope>
    <source>
        <strain evidence="4 5">YIM B02515</strain>
    </source>
</reference>
<evidence type="ECO:0000256" key="2">
    <source>
        <dbReference type="ARBA" id="ARBA00022723"/>
    </source>
</evidence>
<dbReference type="Gene3D" id="6.10.20.100">
    <property type="match status" value="1"/>
</dbReference>
<evidence type="ECO:0000313" key="5">
    <source>
        <dbReference type="Proteomes" id="UP000632377"/>
    </source>
</evidence>
<dbReference type="EMBL" id="JAESWC010000018">
    <property type="protein sequence ID" value="MBL4937965.1"/>
    <property type="molecule type" value="Genomic_DNA"/>
</dbReference>
<gene>
    <name evidence="4" type="primary">hypD</name>
    <name evidence="4" type="ORF">JK636_19835</name>
</gene>
<organism evidence="4 5">
    <name type="scientific">Clostridium rhizosphaerae</name>
    <dbReference type="NCBI Taxonomy" id="2803861"/>
    <lineage>
        <taxon>Bacteria</taxon>
        <taxon>Bacillati</taxon>
        <taxon>Bacillota</taxon>
        <taxon>Clostridia</taxon>
        <taxon>Eubacteriales</taxon>
        <taxon>Clostridiaceae</taxon>
        <taxon>Clostridium</taxon>
    </lineage>
</organism>
<sequence length="357" mass="39600">MDMQLISKQLDYINTFQDNINIMEVCGTHTMAISKFGIRTLLNSNINLISGPGCPVCVTPDIYLDYIYDLALKEDIVIATYGDMIRVPGSDPLRTLENAKAKGAIVRMVYSSMDALKLTEEYKDKKVVFLGIGFETTAPATAIAVREAQSLGISNFYVLSLHKIVEPVMKMLLEDEDLKIHGFLCPGHVGVVVGEAGFKFLEEYNCPGAIAGFEMDEVVSGIYSLVKNIKEGTYDLKNPYKKLVRPEGNKAAMALIKSTFKIEDDYWRGMGLIGLSGLKLTEEFEQYNIENVYPVSQNKVFKNNGCRCGDVLKGKIKPNECALFGRVCDVENPIGPCMVSSEGSCSAYYKYSSIVRR</sequence>
<dbReference type="Gene3D" id="3.40.50.11740">
    <property type="entry name" value="HypD, alpha/beta domain 2"/>
    <property type="match status" value="2"/>
</dbReference>
<dbReference type="InterPro" id="IPR042243">
    <property type="entry name" value="HypD_1"/>
</dbReference>
<name>A0ABS1TF16_9CLOT</name>
<keyword evidence="5" id="KW-1185">Reference proteome</keyword>
<keyword evidence="2" id="KW-0479">Metal-binding</keyword>
<protein>
    <submittedName>
        <fullName evidence="4">Hydrogenase formation protein HypD</fullName>
    </submittedName>
</protein>
<evidence type="ECO:0000256" key="1">
    <source>
        <dbReference type="ARBA" id="ARBA00007888"/>
    </source>
</evidence>
<dbReference type="PIRSF" id="PIRSF005622">
    <property type="entry name" value="Hydrgn_mat_hypD"/>
    <property type="match status" value="1"/>
</dbReference>
<comment type="caution">
    <text evidence="4">The sequence shown here is derived from an EMBL/GenBank/DDBJ whole genome shotgun (WGS) entry which is preliminary data.</text>
</comment>
<dbReference type="Proteomes" id="UP000632377">
    <property type="component" value="Unassembled WGS sequence"/>
</dbReference>
<dbReference type="InterPro" id="IPR002780">
    <property type="entry name" value="Hyd_form_HypD"/>
</dbReference>
<dbReference type="NCBIfam" id="TIGR00075">
    <property type="entry name" value="hypD"/>
    <property type="match status" value="1"/>
</dbReference>